<sequence>MKYTCTANDPA</sequence>
<accession>A0A804HVZ2</accession>
<reference evidence="1" key="1">
    <citation type="submission" date="2021-05" db="UniProtKB">
        <authorList>
            <consortium name="EnsemblPlants"/>
        </authorList>
    </citation>
    <scope>IDENTIFICATION</scope>
    <source>
        <strain evidence="1">subsp. malaccensis</strain>
    </source>
</reference>
<keyword evidence="2" id="KW-1185">Reference proteome</keyword>
<dbReference type="Gramene" id="Ma01_t19260.1">
    <property type="protein sequence ID" value="Ma01_p19260.1"/>
    <property type="gene ID" value="Ma01_g19260"/>
</dbReference>
<evidence type="ECO:0000313" key="2">
    <source>
        <dbReference type="Proteomes" id="UP000012960"/>
    </source>
</evidence>
<dbReference type="Proteomes" id="UP000012960">
    <property type="component" value="Unplaced"/>
</dbReference>
<protein>
    <submittedName>
        <fullName evidence="1">Uncharacterized protein</fullName>
    </submittedName>
</protein>
<proteinExistence type="predicted"/>
<organism evidence="1 2">
    <name type="scientific">Musa acuminata subsp. malaccensis</name>
    <name type="common">Wild banana</name>
    <name type="synonym">Musa malaccensis</name>
    <dbReference type="NCBI Taxonomy" id="214687"/>
    <lineage>
        <taxon>Eukaryota</taxon>
        <taxon>Viridiplantae</taxon>
        <taxon>Streptophyta</taxon>
        <taxon>Embryophyta</taxon>
        <taxon>Tracheophyta</taxon>
        <taxon>Spermatophyta</taxon>
        <taxon>Magnoliopsida</taxon>
        <taxon>Liliopsida</taxon>
        <taxon>Zingiberales</taxon>
        <taxon>Musaceae</taxon>
        <taxon>Musa</taxon>
    </lineage>
</organism>
<dbReference type="EnsemblPlants" id="Ma01_t19260.1">
    <property type="protein sequence ID" value="Ma01_p19260.1"/>
    <property type="gene ID" value="Ma01_g19260"/>
</dbReference>
<dbReference type="InParanoid" id="A0A804HVZ2"/>
<name>A0A804HVZ2_MUSAM</name>
<evidence type="ECO:0000313" key="1">
    <source>
        <dbReference type="EnsemblPlants" id="Ma01_p19260.1"/>
    </source>
</evidence>